<dbReference type="Proteomes" id="UP000050465">
    <property type="component" value="Unassembled WGS sequence"/>
</dbReference>
<evidence type="ECO:0000256" key="4">
    <source>
        <dbReference type="ARBA" id="ARBA00019865"/>
    </source>
</evidence>
<keyword evidence="8" id="KW-0793">Thylakoid</keyword>
<evidence type="ECO:0000313" key="10">
    <source>
        <dbReference type="EMBL" id="KPQ34824.1"/>
    </source>
</evidence>
<dbReference type="SUPFAM" id="SSF50090">
    <property type="entry name" value="Electron transport accessory proteins"/>
    <property type="match status" value="1"/>
</dbReference>
<feature type="region of interest" description="Disordered" evidence="9">
    <location>
        <begin position="61"/>
        <end position="169"/>
    </location>
</feature>
<evidence type="ECO:0000256" key="3">
    <source>
        <dbReference type="ARBA" id="ARBA00007501"/>
    </source>
</evidence>
<dbReference type="PATRIC" id="fig|1666911.3.peg.4780"/>
<proteinExistence type="inferred from homology"/>
<name>A0A0P8DF17_9CYAN</name>
<evidence type="ECO:0000256" key="2">
    <source>
        <dbReference type="ARBA" id="ARBA00004170"/>
    </source>
</evidence>
<evidence type="ECO:0000256" key="6">
    <source>
        <dbReference type="ARBA" id="ARBA00022836"/>
    </source>
</evidence>
<dbReference type="HAMAP" id="MF_00613">
    <property type="entry name" value="PSI_PsaE"/>
    <property type="match status" value="1"/>
</dbReference>
<keyword evidence="7 8" id="KW-0472">Membrane</keyword>
<comment type="similarity">
    <text evidence="3 8">Belongs to the PsaE family.</text>
</comment>
<evidence type="ECO:0000313" key="11">
    <source>
        <dbReference type="Proteomes" id="UP000050465"/>
    </source>
</evidence>
<feature type="compositionally biased region" description="Low complexity" evidence="9">
    <location>
        <begin position="102"/>
        <end position="116"/>
    </location>
</feature>
<evidence type="ECO:0000256" key="9">
    <source>
        <dbReference type="SAM" id="MobiDB-lite"/>
    </source>
</evidence>
<dbReference type="GO" id="GO:0009538">
    <property type="term" value="C:photosystem I reaction center"/>
    <property type="evidence" value="ECO:0007669"/>
    <property type="project" value="InterPro"/>
</dbReference>
<comment type="subcellular location">
    <subcellularLocation>
        <location evidence="8">Cellular thylakoid membrane</location>
        <topology evidence="8">Peripheral membrane protein</topology>
    </subcellularLocation>
    <subcellularLocation>
        <location evidence="2">Membrane</location>
        <topology evidence="2">Peripheral membrane protein</topology>
    </subcellularLocation>
</comment>
<protein>
    <recommendedName>
        <fullName evidence="4 8">Photosystem I reaction center subunit IV</fullName>
    </recommendedName>
</protein>
<dbReference type="GO" id="GO:0031676">
    <property type="term" value="C:plasma membrane-derived thylakoid membrane"/>
    <property type="evidence" value="ECO:0007669"/>
    <property type="project" value="UniProtKB-SubCell"/>
</dbReference>
<dbReference type="InterPro" id="IPR008990">
    <property type="entry name" value="Elect_transpt_acc-like_dom_sf"/>
</dbReference>
<evidence type="ECO:0000256" key="7">
    <source>
        <dbReference type="ARBA" id="ARBA00023136"/>
    </source>
</evidence>
<dbReference type="GO" id="GO:0015979">
    <property type="term" value="P:photosynthesis"/>
    <property type="evidence" value="ECO:0007669"/>
    <property type="project" value="UniProtKB-UniRule"/>
</dbReference>
<organism evidence="10 11">
    <name type="scientific">Phormidesmis priestleyi Ana</name>
    <dbReference type="NCBI Taxonomy" id="1666911"/>
    <lineage>
        <taxon>Bacteria</taxon>
        <taxon>Bacillati</taxon>
        <taxon>Cyanobacteriota</taxon>
        <taxon>Cyanophyceae</taxon>
        <taxon>Leptolyngbyales</taxon>
        <taxon>Leptolyngbyaceae</taxon>
        <taxon>Phormidesmis</taxon>
    </lineage>
</organism>
<dbReference type="PANTHER" id="PTHR34549:SF2">
    <property type="entry name" value="PHOTOSYSTEM I SUBUNIT IV"/>
    <property type="match status" value="1"/>
</dbReference>
<keyword evidence="6 8" id="KW-0603">Photosystem I</keyword>
<accession>A0A0P8DF17</accession>
<dbReference type="PANTHER" id="PTHR34549">
    <property type="entry name" value="PHOTOSYSTEM I REACTION CENTER SUBUNIT IV A, CHLOROPLASTIC-RELATED"/>
    <property type="match status" value="1"/>
</dbReference>
<sequence>MVQRGSKVRILRPESYWYREVGSVASVDTSGIKYPVVVRFSKVNYSGINTNNFSVAELEEVEPPSQADAAKNAAAKNAAAQKTAKTATQKSAIQKSGGRFTDQSASQSNDQSAGQSVGQPVDVAAGKPTTGKPIDSAVYGKGSANMADSISQDKPVYRNPAPKAKSKKL</sequence>
<evidence type="ECO:0000256" key="5">
    <source>
        <dbReference type="ARBA" id="ARBA00022531"/>
    </source>
</evidence>
<evidence type="ECO:0000256" key="8">
    <source>
        <dbReference type="HAMAP-Rule" id="MF_00613"/>
    </source>
</evidence>
<reference evidence="10 11" key="1">
    <citation type="submission" date="2015-09" db="EMBL/GenBank/DDBJ databases">
        <title>Identification and resolution of microdiversity through metagenomic sequencing of parallel consortia.</title>
        <authorList>
            <person name="Nelson W.C."/>
            <person name="Romine M.F."/>
            <person name="Lindemann S.R."/>
        </authorList>
    </citation>
    <scope>NUCLEOTIDE SEQUENCE [LARGE SCALE GENOMIC DNA]</scope>
    <source>
        <strain evidence="10">Ana</strain>
    </source>
</reference>
<dbReference type="InterPro" id="IPR003375">
    <property type="entry name" value="PSI_PsaE"/>
</dbReference>
<feature type="compositionally biased region" description="Low complexity" evidence="9">
    <location>
        <begin position="65"/>
        <end position="92"/>
    </location>
</feature>
<dbReference type="Gene3D" id="2.30.30.50">
    <property type="match status" value="1"/>
</dbReference>
<keyword evidence="5 8" id="KW-0602">Photosynthesis</keyword>
<comment type="function">
    <text evidence="1 8">Stabilizes the interaction between PsaC and the PSI core, assists the docking of the ferredoxin to PSI and interacts with ferredoxin-NADP oxidoreductase.</text>
</comment>
<dbReference type="Pfam" id="PF02427">
    <property type="entry name" value="PSI_PsaE"/>
    <property type="match status" value="1"/>
</dbReference>
<comment type="caution">
    <text evidence="10">The sequence shown here is derived from an EMBL/GenBank/DDBJ whole genome shotgun (WGS) entry which is preliminary data.</text>
</comment>
<dbReference type="AlphaFoldDB" id="A0A0P8DF17"/>
<dbReference type="STRING" id="1666911.HLUCCA11_12855"/>
<evidence type="ECO:0000256" key="1">
    <source>
        <dbReference type="ARBA" id="ARBA00001993"/>
    </source>
</evidence>
<dbReference type="NCBIfam" id="NF002745">
    <property type="entry name" value="PRK02749.1"/>
    <property type="match status" value="1"/>
</dbReference>
<dbReference type="EMBL" id="LJZR01000016">
    <property type="protein sequence ID" value="KPQ34824.1"/>
    <property type="molecule type" value="Genomic_DNA"/>
</dbReference>
<gene>
    <name evidence="10" type="primary">psaE-2</name>
    <name evidence="8" type="synonym">psaE</name>
    <name evidence="10" type="ORF">HLUCCA11_12855</name>
</gene>